<dbReference type="Pfam" id="PF00356">
    <property type="entry name" value="LacI"/>
    <property type="match status" value="1"/>
</dbReference>
<dbReference type="AlphaFoldDB" id="A0A172TGW6"/>
<protein>
    <recommendedName>
        <fullName evidence="5">HTH lacI-type domain-containing protein</fullName>
    </recommendedName>
</protein>
<dbReference type="PANTHER" id="PTHR30146">
    <property type="entry name" value="LACI-RELATED TRANSCRIPTIONAL REPRESSOR"/>
    <property type="match status" value="1"/>
</dbReference>
<feature type="domain" description="HTH lacI-type" evidence="5">
    <location>
        <begin position="6"/>
        <end position="50"/>
    </location>
</feature>
<keyword evidence="3" id="KW-0238">DNA-binding</keyword>
<accession>A0A172TGW6</accession>
<evidence type="ECO:0000313" key="7">
    <source>
        <dbReference type="Proteomes" id="UP000076927"/>
    </source>
</evidence>
<dbReference type="InterPro" id="IPR000843">
    <property type="entry name" value="HTH_LacI"/>
</dbReference>
<dbReference type="PATRIC" id="fig|1178515.4.peg.1460"/>
<dbReference type="PANTHER" id="PTHR30146:SF148">
    <property type="entry name" value="HTH-TYPE TRANSCRIPTIONAL REPRESSOR PURR-RELATED"/>
    <property type="match status" value="1"/>
</dbReference>
<dbReference type="InterPro" id="IPR028082">
    <property type="entry name" value="Peripla_BP_I"/>
</dbReference>
<evidence type="ECO:0000256" key="1">
    <source>
        <dbReference type="ARBA" id="ARBA00022491"/>
    </source>
</evidence>
<sequence>MSAHKITIQQIADRLGVSKYTVSQALSGKEGISEATRRQVLETAKSMGYKQRRQVYDREAPQTGIASDAATSPYVIIWIPYRERGETEFWQRVLSGIVAGCDERNWEHIILSPYDYQGRLVVLPPYLDTSTCLGGLSIGSFPLTTIHAYVQTKLPVVLIDHDERFADLDAVVNNNLEAAHLLLTHMAESGCEKLIFVGQDHFSVSFRERWWGCKMGIEALTGTSGAKISLRKWSIPYSETDWLQVLSSMLDRLEPQDWPHGFIGANDHIAMELQALLVAKGIDIPAQCKVAGFDNIRSAGSASPPLTTVDLGKEELGIRAIEALEKRISHPDRPRERISLSPQLVVRLSC</sequence>
<dbReference type="PROSITE" id="PS50932">
    <property type="entry name" value="HTH_LACI_2"/>
    <property type="match status" value="1"/>
</dbReference>
<gene>
    <name evidence="6" type="ORF">SY83_07305</name>
</gene>
<dbReference type="KEGG" id="pswu:SY83_07305"/>
<dbReference type="InterPro" id="IPR010982">
    <property type="entry name" value="Lambda_DNA-bd_dom_sf"/>
</dbReference>
<dbReference type="CDD" id="cd01392">
    <property type="entry name" value="HTH_LacI"/>
    <property type="match status" value="1"/>
</dbReference>
<keyword evidence="1" id="KW-0678">Repressor</keyword>
<dbReference type="Gene3D" id="3.40.50.2300">
    <property type="match status" value="2"/>
</dbReference>
<evidence type="ECO:0000313" key="6">
    <source>
        <dbReference type="EMBL" id="ANE46117.1"/>
    </source>
</evidence>
<keyword evidence="2" id="KW-0805">Transcription regulation</keyword>
<dbReference type="Gene3D" id="1.10.260.40">
    <property type="entry name" value="lambda repressor-like DNA-binding domains"/>
    <property type="match status" value="1"/>
</dbReference>
<dbReference type="Pfam" id="PF13377">
    <property type="entry name" value="Peripla_BP_3"/>
    <property type="match status" value="1"/>
</dbReference>
<dbReference type="STRING" id="1178515.SY83_07305"/>
<dbReference type="RefSeq" id="WP_068605568.1">
    <property type="nucleotide sequence ID" value="NZ_CP011388.1"/>
</dbReference>
<dbReference type="InterPro" id="IPR046335">
    <property type="entry name" value="LacI/GalR-like_sensor"/>
</dbReference>
<evidence type="ECO:0000256" key="4">
    <source>
        <dbReference type="ARBA" id="ARBA00023163"/>
    </source>
</evidence>
<dbReference type="GO" id="GO:0000976">
    <property type="term" value="F:transcription cis-regulatory region binding"/>
    <property type="evidence" value="ECO:0007669"/>
    <property type="project" value="TreeGrafter"/>
</dbReference>
<keyword evidence="7" id="KW-1185">Reference proteome</keyword>
<evidence type="ECO:0000259" key="5">
    <source>
        <dbReference type="PROSITE" id="PS50932"/>
    </source>
</evidence>
<evidence type="ECO:0000256" key="2">
    <source>
        <dbReference type="ARBA" id="ARBA00023015"/>
    </source>
</evidence>
<dbReference type="GO" id="GO:0003700">
    <property type="term" value="F:DNA-binding transcription factor activity"/>
    <property type="evidence" value="ECO:0007669"/>
    <property type="project" value="TreeGrafter"/>
</dbReference>
<name>A0A172TGW6_9BACL</name>
<organism evidence="6 7">
    <name type="scientific">Paenibacillus swuensis</name>
    <dbReference type="NCBI Taxonomy" id="1178515"/>
    <lineage>
        <taxon>Bacteria</taxon>
        <taxon>Bacillati</taxon>
        <taxon>Bacillota</taxon>
        <taxon>Bacilli</taxon>
        <taxon>Bacillales</taxon>
        <taxon>Paenibacillaceae</taxon>
        <taxon>Paenibacillus</taxon>
    </lineage>
</organism>
<dbReference type="SUPFAM" id="SSF53822">
    <property type="entry name" value="Periplasmic binding protein-like I"/>
    <property type="match status" value="1"/>
</dbReference>
<dbReference type="EMBL" id="CP011388">
    <property type="protein sequence ID" value="ANE46117.1"/>
    <property type="molecule type" value="Genomic_DNA"/>
</dbReference>
<keyword evidence="4" id="KW-0804">Transcription</keyword>
<evidence type="ECO:0000256" key="3">
    <source>
        <dbReference type="ARBA" id="ARBA00023125"/>
    </source>
</evidence>
<reference evidence="6 7" key="1">
    <citation type="submission" date="2015-01" db="EMBL/GenBank/DDBJ databases">
        <title>Paenibacillus swuensis/DY6/whole genome sequencing.</title>
        <authorList>
            <person name="Kim M.K."/>
            <person name="Srinivasan S."/>
            <person name="Lee J.-J."/>
        </authorList>
    </citation>
    <scope>NUCLEOTIDE SEQUENCE [LARGE SCALE GENOMIC DNA]</scope>
    <source>
        <strain evidence="6 7">DY6</strain>
    </source>
</reference>
<dbReference type="SUPFAM" id="SSF47413">
    <property type="entry name" value="lambda repressor-like DNA-binding domains"/>
    <property type="match status" value="1"/>
</dbReference>
<dbReference type="SMART" id="SM00354">
    <property type="entry name" value="HTH_LACI"/>
    <property type="match status" value="1"/>
</dbReference>
<proteinExistence type="predicted"/>
<dbReference type="Proteomes" id="UP000076927">
    <property type="component" value="Chromosome"/>
</dbReference>